<dbReference type="Gene3D" id="3.30.40.10">
    <property type="entry name" value="Zinc/RING finger domain, C3HC4 (zinc finger)"/>
    <property type="match status" value="1"/>
</dbReference>
<keyword evidence="3" id="KW-0862">Zinc</keyword>
<dbReference type="Proteomes" id="UP000015101">
    <property type="component" value="Unassembled WGS sequence"/>
</dbReference>
<dbReference type="EMBL" id="AMQM01001074">
    <property type="status" value="NOT_ANNOTATED_CDS"/>
    <property type="molecule type" value="Genomic_DNA"/>
</dbReference>
<dbReference type="GeneID" id="20199551"/>
<evidence type="ECO:0000313" key="5">
    <source>
        <dbReference type="EMBL" id="ESN98894.1"/>
    </source>
</evidence>
<accession>T1ESK1</accession>
<proteinExistence type="predicted"/>
<organism evidence="6 7">
    <name type="scientific">Helobdella robusta</name>
    <name type="common">Californian leech</name>
    <dbReference type="NCBI Taxonomy" id="6412"/>
    <lineage>
        <taxon>Eukaryota</taxon>
        <taxon>Metazoa</taxon>
        <taxon>Spiralia</taxon>
        <taxon>Lophotrochozoa</taxon>
        <taxon>Annelida</taxon>
        <taxon>Clitellata</taxon>
        <taxon>Hirudinea</taxon>
        <taxon>Rhynchobdellida</taxon>
        <taxon>Glossiphoniidae</taxon>
        <taxon>Helobdella</taxon>
    </lineage>
</organism>
<dbReference type="InterPro" id="IPR005135">
    <property type="entry name" value="Endo/exonuclease/phosphatase"/>
</dbReference>
<dbReference type="InParanoid" id="T1ESK1"/>
<gene>
    <name evidence="6" type="primary">20199551</name>
    <name evidence="5" type="ORF">HELRODRAFT_162360</name>
</gene>
<dbReference type="HOGENOM" id="CLU_000680_29_4_1"/>
<evidence type="ECO:0000256" key="3">
    <source>
        <dbReference type="ARBA" id="ARBA00022833"/>
    </source>
</evidence>
<dbReference type="InterPro" id="IPR011011">
    <property type="entry name" value="Znf_FYVE_PHD"/>
</dbReference>
<dbReference type="CDD" id="cd15489">
    <property type="entry name" value="PHD_SF"/>
    <property type="match status" value="1"/>
</dbReference>
<dbReference type="Gene3D" id="3.60.10.10">
    <property type="entry name" value="Endonuclease/exonuclease/phosphatase"/>
    <property type="match status" value="1"/>
</dbReference>
<dbReference type="PANTHER" id="PTHR33776:SF3">
    <property type="entry name" value="PHD-TYPE DOMAIN-CONTAINING PROTEIN"/>
    <property type="match status" value="1"/>
</dbReference>
<dbReference type="EnsemblMetazoa" id="HelroT162360">
    <property type="protein sequence ID" value="HelroP162360"/>
    <property type="gene ID" value="HelroG162360"/>
</dbReference>
<sequence length="525" mass="59634">MASKCTKTKCVKSGKENLQCIQCFQCENCFHIKCVGLSDEAFEVTRGFDSFKWFCDICLKKLCNVKTLSKIVSDKNDEINLKVEKINEMNGLLKKELKLIKEMLNSNSAKLDSLDRPDSKLSAEISTFKSDLKSSFATVVGQEVKKNIECVNLELKTVKRKLTESIDIKDRERNIIIFNLQEVLDSLMSKETVMTNAHKLKLMSVELSKVWISNDLTPEQRSELKKLSQRSCGKMADCEVQKLTDEGVVDWRASRRMIHATAQKLTMKNYNDLKIGLGLLNIRSIMSKYEMVCDIIRGELDILVLTETWHGSSDEFAVRCAMPPGYKFVDYVRPHDPYHGGIIIYFKKEFIYKPVELPAVITFEAVAIKLRVNKSDFILLSIYRPGSVPPSPSFFSELANVLEVLSLLSDKIVVAGDFNVHMERKDDPSTVSLNEVFDCFQLVNRINEPTHELGGVLDLIVTSRSFPIFNSLIFSSGMLSDHGLIQKKDYWCIGKIISKEYFGGNSLGKLENPSIKKKRYGPKYT</sequence>
<evidence type="ECO:0000256" key="2">
    <source>
        <dbReference type="ARBA" id="ARBA00022771"/>
    </source>
</evidence>
<keyword evidence="1" id="KW-0479">Metal-binding</keyword>
<dbReference type="GO" id="GO:0003824">
    <property type="term" value="F:catalytic activity"/>
    <property type="evidence" value="ECO:0007669"/>
    <property type="project" value="InterPro"/>
</dbReference>
<dbReference type="PANTHER" id="PTHR33776">
    <property type="entry name" value="ENDO/EXONUCLEASE/PHOSPHATASE DOMAIN-CONTAINING PROTEIN"/>
    <property type="match status" value="1"/>
</dbReference>
<evidence type="ECO:0000313" key="6">
    <source>
        <dbReference type="EnsemblMetazoa" id="HelroP162360"/>
    </source>
</evidence>
<dbReference type="EMBL" id="KB097143">
    <property type="protein sequence ID" value="ESN98894.1"/>
    <property type="molecule type" value="Genomic_DNA"/>
</dbReference>
<evidence type="ECO:0000259" key="4">
    <source>
        <dbReference type="SMART" id="SM00249"/>
    </source>
</evidence>
<dbReference type="SMART" id="SM00249">
    <property type="entry name" value="PHD"/>
    <property type="match status" value="1"/>
</dbReference>
<keyword evidence="7" id="KW-1185">Reference proteome</keyword>
<dbReference type="Pfam" id="PF03372">
    <property type="entry name" value="Exo_endo_phos"/>
    <property type="match status" value="1"/>
</dbReference>
<dbReference type="RefSeq" id="XP_009022835.1">
    <property type="nucleotide sequence ID" value="XM_009024587.1"/>
</dbReference>
<evidence type="ECO:0000256" key="1">
    <source>
        <dbReference type="ARBA" id="ARBA00022723"/>
    </source>
</evidence>
<dbReference type="OrthoDB" id="10072198at2759"/>
<dbReference type="eggNOG" id="ENOG502SR1K">
    <property type="taxonomic scope" value="Eukaryota"/>
</dbReference>
<dbReference type="STRING" id="6412.T1ESK1"/>
<keyword evidence="2" id="KW-0863">Zinc-finger</keyword>
<dbReference type="InterPro" id="IPR001965">
    <property type="entry name" value="Znf_PHD"/>
</dbReference>
<dbReference type="SUPFAM" id="SSF56219">
    <property type="entry name" value="DNase I-like"/>
    <property type="match status" value="1"/>
</dbReference>
<dbReference type="SUPFAM" id="SSF57903">
    <property type="entry name" value="FYVE/PHD zinc finger"/>
    <property type="match status" value="1"/>
</dbReference>
<dbReference type="AlphaFoldDB" id="T1ESK1"/>
<dbReference type="CTD" id="20199551"/>
<reference evidence="7" key="1">
    <citation type="submission" date="2012-12" db="EMBL/GenBank/DDBJ databases">
        <authorList>
            <person name="Hellsten U."/>
            <person name="Grimwood J."/>
            <person name="Chapman J.A."/>
            <person name="Shapiro H."/>
            <person name="Aerts A."/>
            <person name="Otillar R.P."/>
            <person name="Terry A.Y."/>
            <person name="Boore J.L."/>
            <person name="Simakov O."/>
            <person name="Marletaz F."/>
            <person name="Cho S.-J."/>
            <person name="Edsinger-Gonzales E."/>
            <person name="Havlak P."/>
            <person name="Kuo D.-H."/>
            <person name="Larsson T."/>
            <person name="Lv J."/>
            <person name="Arendt D."/>
            <person name="Savage R."/>
            <person name="Osoegawa K."/>
            <person name="de Jong P."/>
            <person name="Lindberg D.R."/>
            <person name="Seaver E.C."/>
            <person name="Weisblat D.A."/>
            <person name="Putnam N.H."/>
            <person name="Grigoriev I.V."/>
            <person name="Rokhsar D.S."/>
        </authorList>
    </citation>
    <scope>NUCLEOTIDE SEQUENCE</scope>
</reference>
<reference evidence="5 7" key="2">
    <citation type="journal article" date="2013" name="Nature">
        <title>Insights into bilaterian evolution from three spiralian genomes.</title>
        <authorList>
            <person name="Simakov O."/>
            <person name="Marletaz F."/>
            <person name="Cho S.J."/>
            <person name="Edsinger-Gonzales E."/>
            <person name="Havlak P."/>
            <person name="Hellsten U."/>
            <person name="Kuo D.H."/>
            <person name="Larsson T."/>
            <person name="Lv J."/>
            <person name="Arendt D."/>
            <person name="Savage R."/>
            <person name="Osoegawa K."/>
            <person name="de Jong P."/>
            <person name="Grimwood J."/>
            <person name="Chapman J.A."/>
            <person name="Shapiro H."/>
            <person name="Aerts A."/>
            <person name="Otillar R.P."/>
            <person name="Terry A.Y."/>
            <person name="Boore J.L."/>
            <person name="Grigoriev I.V."/>
            <person name="Lindberg D.R."/>
            <person name="Seaver E.C."/>
            <person name="Weisblat D.A."/>
            <person name="Putnam N.H."/>
            <person name="Rokhsar D.S."/>
        </authorList>
    </citation>
    <scope>NUCLEOTIDE SEQUENCE</scope>
</reference>
<reference evidence="6" key="3">
    <citation type="submission" date="2015-06" db="UniProtKB">
        <authorList>
            <consortium name="EnsemblMetazoa"/>
        </authorList>
    </citation>
    <scope>IDENTIFICATION</scope>
</reference>
<name>T1ESK1_HELRO</name>
<dbReference type="InterPro" id="IPR036691">
    <property type="entry name" value="Endo/exonu/phosph_ase_sf"/>
</dbReference>
<feature type="domain" description="Zinc finger PHD-type" evidence="4">
    <location>
        <begin position="9"/>
        <end position="59"/>
    </location>
</feature>
<protein>
    <recommendedName>
        <fullName evidence="4">Zinc finger PHD-type domain-containing protein</fullName>
    </recommendedName>
</protein>
<dbReference type="KEGG" id="hro:HELRODRAFT_162360"/>
<dbReference type="GO" id="GO:0008270">
    <property type="term" value="F:zinc ion binding"/>
    <property type="evidence" value="ECO:0007669"/>
    <property type="project" value="UniProtKB-KW"/>
</dbReference>
<dbReference type="InterPro" id="IPR013083">
    <property type="entry name" value="Znf_RING/FYVE/PHD"/>
</dbReference>
<evidence type="ECO:0000313" key="7">
    <source>
        <dbReference type="Proteomes" id="UP000015101"/>
    </source>
</evidence>